<accession>A0A9J6R056</accession>
<dbReference type="AlphaFoldDB" id="A0A9J6R056"/>
<dbReference type="RefSeq" id="WP_269478928.1">
    <property type="nucleotide sequence ID" value="NZ_JAOSHN010000026.1"/>
</dbReference>
<protein>
    <submittedName>
        <fullName evidence="1">Uncharacterized protein</fullName>
    </submittedName>
</protein>
<keyword evidence="2" id="KW-1185">Reference proteome</keyword>
<organism evidence="1 2">
    <name type="scientific">Hominibacterium faecale</name>
    <dbReference type="NCBI Taxonomy" id="2839743"/>
    <lineage>
        <taxon>Bacteria</taxon>
        <taxon>Bacillati</taxon>
        <taxon>Bacillota</taxon>
        <taxon>Clostridia</taxon>
        <taxon>Peptostreptococcales</taxon>
        <taxon>Anaerovoracaceae</taxon>
        <taxon>Hominibacterium</taxon>
    </lineage>
</organism>
<reference evidence="1" key="1">
    <citation type="submission" date="2022-09" db="EMBL/GenBank/DDBJ databases">
        <title>Culturomic study of gut microbiota in children with autism spectrum disorder.</title>
        <authorList>
            <person name="Efimov B.A."/>
            <person name="Chaplin A.V."/>
            <person name="Sokolova S.R."/>
            <person name="Pikina A.P."/>
            <person name="Korzhanova M."/>
            <person name="Belova V."/>
            <person name="Korostin D."/>
        </authorList>
    </citation>
    <scope>NUCLEOTIDE SEQUENCE</scope>
    <source>
        <strain evidence="1">ASD5510</strain>
    </source>
</reference>
<dbReference type="Proteomes" id="UP001065549">
    <property type="component" value="Unassembled WGS sequence"/>
</dbReference>
<comment type="caution">
    <text evidence="1">The sequence shown here is derived from an EMBL/GenBank/DDBJ whole genome shotgun (WGS) entry which is preliminary data.</text>
</comment>
<sequence>MNGIEKLNKGLQDIFNWIAARNKVLWQGAAGEGNTITVPGLQNYKTISINTQYGNFMCCPDNGIISGLHADRASPGTNLMTHQVYGTISGDKITLIVCHYMEHVPGSGHGNKVPLQLVKIIGVEPIPAKILSGGAL</sequence>
<evidence type="ECO:0000313" key="2">
    <source>
        <dbReference type="Proteomes" id="UP001065549"/>
    </source>
</evidence>
<proteinExistence type="predicted"/>
<evidence type="ECO:0000313" key="1">
    <source>
        <dbReference type="EMBL" id="MCU7381061.1"/>
    </source>
</evidence>
<name>A0A9J6R056_9FIRM</name>
<gene>
    <name evidence="1" type="ORF">OBO34_22355</name>
</gene>
<dbReference type="EMBL" id="JAOSHN010000026">
    <property type="protein sequence ID" value="MCU7381061.1"/>
    <property type="molecule type" value="Genomic_DNA"/>
</dbReference>